<protein>
    <submittedName>
        <fullName evidence="5">ABC transporter ATP-binding protein YtrB</fullName>
    </submittedName>
</protein>
<gene>
    <name evidence="5" type="primary">ytrB</name>
    <name evidence="5" type="ORF">MBHS_01077</name>
</gene>
<dbReference type="PANTHER" id="PTHR42939">
    <property type="entry name" value="ABC TRANSPORTER ATP-BINDING PROTEIN ALBC-RELATED"/>
    <property type="match status" value="1"/>
</dbReference>
<sequence>MLKIEKLDFGYRKDHKLFNQLDLQLEKGNIYGLLGKNGAGKSTLLKIMTGLLYGQKGKVSLYDNPIDKRLPKTLKEIFFLPEEIFLPDFTISQYIEIHSPFYDKFDKKQMMEILNEFEVNGHERLKNMSYGQKKKFIIAFALATNCSIILMDEPTNGLDIPSKSKFRKVVASLIDENRSILISTHQVRDLENLIDPVIIIENGKIIFNHTIDEISRGLEFHKIGKNDPDPENVLHKEEVFGGNSLVSANTLGEESEIDFELLFNAVLSNTNGIVEQLKPTKP</sequence>
<accession>A0A1H6F841</accession>
<proteinExistence type="predicted"/>
<keyword evidence="1" id="KW-0813">Transport</keyword>
<dbReference type="PANTHER" id="PTHR42939:SF1">
    <property type="entry name" value="ABC TRANSPORTER ATP-BINDING PROTEIN ALBC-RELATED"/>
    <property type="match status" value="1"/>
</dbReference>
<dbReference type="AlphaFoldDB" id="A0A1H6F841"/>
<evidence type="ECO:0000313" key="5">
    <source>
        <dbReference type="EMBL" id="SEH05224.1"/>
    </source>
</evidence>
<dbReference type="Pfam" id="PF00005">
    <property type="entry name" value="ABC_tran"/>
    <property type="match status" value="1"/>
</dbReference>
<name>A0A1H6F841_9GAMM</name>
<organism evidence="5 6">
    <name type="scientific">Candidatus Venteria ishoeyi</name>
    <dbReference type="NCBI Taxonomy" id="1899563"/>
    <lineage>
        <taxon>Bacteria</taxon>
        <taxon>Pseudomonadati</taxon>
        <taxon>Pseudomonadota</taxon>
        <taxon>Gammaproteobacteria</taxon>
        <taxon>Thiotrichales</taxon>
        <taxon>Thiotrichaceae</taxon>
        <taxon>Venteria</taxon>
    </lineage>
</organism>
<dbReference type="InterPro" id="IPR027417">
    <property type="entry name" value="P-loop_NTPase"/>
</dbReference>
<dbReference type="EMBL" id="FMSV02000175">
    <property type="protein sequence ID" value="SEH05224.1"/>
    <property type="molecule type" value="Genomic_DNA"/>
</dbReference>
<dbReference type="SUPFAM" id="SSF52540">
    <property type="entry name" value="P-loop containing nucleoside triphosphate hydrolases"/>
    <property type="match status" value="1"/>
</dbReference>
<dbReference type="CDD" id="cd03230">
    <property type="entry name" value="ABC_DR_subfamily_A"/>
    <property type="match status" value="1"/>
</dbReference>
<evidence type="ECO:0000256" key="3">
    <source>
        <dbReference type="ARBA" id="ARBA00022840"/>
    </source>
</evidence>
<dbReference type="RefSeq" id="WP_103919186.1">
    <property type="nucleotide sequence ID" value="NZ_FMSV02000175.1"/>
</dbReference>
<dbReference type="Gene3D" id="3.40.50.300">
    <property type="entry name" value="P-loop containing nucleotide triphosphate hydrolases"/>
    <property type="match status" value="1"/>
</dbReference>
<dbReference type="GO" id="GO:0016887">
    <property type="term" value="F:ATP hydrolysis activity"/>
    <property type="evidence" value="ECO:0007669"/>
    <property type="project" value="InterPro"/>
</dbReference>
<reference evidence="5 6" key="1">
    <citation type="submission" date="2016-10" db="EMBL/GenBank/DDBJ databases">
        <authorList>
            <person name="de Groot N.N."/>
        </authorList>
    </citation>
    <scope>NUCLEOTIDE SEQUENCE [LARGE SCALE GENOMIC DNA]</scope>
    <source>
        <strain evidence="5">MBHS1</strain>
    </source>
</reference>
<dbReference type="PROSITE" id="PS50893">
    <property type="entry name" value="ABC_TRANSPORTER_2"/>
    <property type="match status" value="1"/>
</dbReference>
<keyword evidence="6" id="KW-1185">Reference proteome</keyword>
<evidence type="ECO:0000256" key="2">
    <source>
        <dbReference type="ARBA" id="ARBA00022741"/>
    </source>
</evidence>
<dbReference type="InterPro" id="IPR003593">
    <property type="entry name" value="AAA+_ATPase"/>
</dbReference>
<feature type="domain" description="ABC transporter" evidence="4">
    <location>
        <begin position="2"/>
        <end position="227"/>
    </location>
</feature>
<evidence type="ECO:0000256" key="1">
    <source>
        <dbReference type="ARBA" id="ARBA00022448"/>
    </source>
</evidence>
<dbReference type="GO" id="GO:0005524">
    <property type="term" value="F:ATP binding"/>
    <property type="evidence" value="ECO:0007669"/>
    <property type="project" value="UniProtKB-KW"/>
</dbReference>
<dbReference type="InterPro" id="IPR003439">
    <property type="entry name" value="ABC_transporter-like_ATP-bd"/>
</dbReference>
<evidence type="ECO:0000259" key="4">
    <source>
        <dbReference type="PROSITE" id="PS50893"/>
    </source>
</evidence>
<dbReference type="Proteomes" id="UP000236724">
    <property type="component" value="Unassembled WGS sequence"/>
</dbReference>
<evidence type="ECO:0000313" key="6">
    <source>
        <dbReference type="Proteomes" id="UP000236724"/>
    </source>
</evidence>
<dbReference type="InterPro" id="IPR051782">
    <property type="entry name" value="ABC_Transporter_VariousFunc"/>
</dbReference>
<keyword evidence="2" id="KW-0547">Nucleotide-binding</keyword>
<dbReference type="SMART" id="SM00382">
    <property type="entry name" value="AAA"/>
    <property type="match status" value="1"/>
</dbReference>
<dbReference type="OrthoDB" id="9780942at2"/>
<keyword evidence="3 5" id="KW-0067">ATP-binding</keyword>